<organism evidence="3 4">
    <name type="scientific">Asaia bogorensis</name>
    <dbReference type="NCBI Taxonomy" id="91915"/>
    <lineage>
        <taxon>Bacteria</taxon>
        <taxon>Pseudomonadati</taxon>
        <taxon>Pseudomonadota</taxon>
        <taxon>Alphaproteobacteria</taxon>
        <taxon>Acetobacterales</taxon>
        <taxon>Acetobacteraceae</taxon>
        <taxon>Asaia</taxon>
    </lineage>
</organism>
<evidence type="ECO:0000256" key="1">
    <source>
        <dbReference type="SAM" id="MobiDB-lite"/>
    </source>
</evidence>
<evidence type="ECO:0000259" key="2">
    <source>
        <dbReference type="Pfam" id="PF08241"/>
    </source>
</evidence>
<dbReference type="Pfam" id="PF08241">
    <property type="entry name" value="Methyltransf_11"/>
    <property type="match status" value="1"/>
</dbReference>
<sequence>MTDTPSGLHPAAFTRANNDPDRSFYAGRGDSTQMDAGARTAVTALYQTALPATGVILDLMAGTMSHLPAEAQLETVLGLDVNGKALEANIALTRRIEQDLNETPALDLPDDTLDAVCLCDGFAYLTNPLAVLEEVNRVLRPGAPFIITFSDNFIAQKAVALWQALEPADRTRLVTLLLDKAGFGDLDTGEVVPPEDLTAWNDTVHAVIGRKKLAA</sequence>
<dbReference type="CDD" id="cd02440">
    <property type="entry name" value="AdoMet_MTases"/>
    <property type="match status" value="1"/>
</dbReference>
<dbReference type="Proteomes" id="UP000027583">
    <property type="component" value="Unassembled WGS sequence"/>
</dbReference>
<protein>
    <recommendedName>
        <fullName evidence="2">Methyltransferase type 11 domain-containing protein</fullName>
    </recommendedName>
</protein>
<dbReference type="InterPro" id="IPR013216">
    <property type="entry name" value="Methyltransf_11"/>
</dbReference>
<comment type="caution">
    <text evidence="3">The sequence shown here is derived from an EMBL/GenBank/DDBJ whole genome shotgun (WGS) entry which is preliminary data.</text>
</comment>
<feature type="domain" description="Methyltransferase type 11" evidence="2">
    <location>
        <begin position="70"/>
        <end position="147"/>
    </location>
</feature>
<evidence type="ECO:0000313" key="3">
    <source>
        <dbReference type="EMBL" id="CDG40916.1"/>
    </source>
</evidence>
<evidence type="ECO:0000313" key="4">
    <source>
        <dbReference type="Proteomes" id="UP000027583"/>
    </source>
</evidence>
<name>A0A060QLN5_9PROT</name>
<dbReference type="EMBL" id="CBLX010000024">
    <property type="protein sequence ID" value="CDG40916.1"/>
    <property type="molecule type" value="Genomic_DNA"/>
</dbReference>
<dbReference type="AlphaFoldDB" id="A0A060QLN5"/>
<dbReference type="GO" id="GO:0008757">
    <property type="term" value="F:S-adenosylmethionine-dependent methyltransferase activity"/>
    <property type="evidence" value="ECO:0007669"/>
    <property type="project" value="InterPro"/>
</dbReference>
<dbReference type="Gene3D" id="3.40.50.150">
    <property type="entry name" value="Vaccinia Virus protein VP39"/>
    <property type="match status" value="1"/>
</dbReference>
<dbReference type="eggNOG" id="COG2226">
    <property type="taxonomic scope" value="Bacteria"/>
</dbReference>
<dbReference type="InterPro" id="IPR029063">
    <property type="entry name" value="SAM-dependent_MTases_sf"/>
</dbReference>
<dbReference type="PANTHER" id="PTHR43036:SF2">
    <property type="entry name" value="OS04G0481300 PROTEIN"/>
    <property type="match status" value="1"/>
</dbReference>
<accession>A0A060QLN5</accession>
<dbReference type="RefSeq" id="WP_023979383.1">
    <property type="nucleotide sequence ID" value="NZ_CBLX010000024.1"/>
</dbReference>
<reference evidence="3 4" key="1">
    <citation type="journal article" date="2014" name="Genome Biol. Evol.">
        <title>Acetic acid bacteria genomes reveal functional traits for adaptation to life in insect guts.</title>
        <authorList>
            <person name="Chouaia B."/>
            <person name="Gaiarsa S."/>
            <person name="Crotti E."/>
            <person name="Comandatore F."/>
            <person name="Degli Esposti M."/>
            <person name="Ricci I."/>
            <person name="Alma A."/>
            <person name="Favia G."/>
            <person name="Bandi C."/>
            <person name="Daffonchio D."/>
        </authorList>
    </citation>
    <scope>NUCLEOTIDE SEQUENCE [LARGE SCALE GENOMIC DNA]</scope>
    <source>
        <strain evidence="3 4">SF2.1</strain>
    </source>
</reference>
<dbReference type="PANTHER" id="PTHR43036">
    <property type="entry name" value="OSJNBB0011N17.9 PROTEIN"/>
    <property type="match status" value="1"/>
</dbReference>
<proteinExistence type="predicted"/>
<dbReference type="SUPFAM" id="SSF53335">
    <property type="entry name" value="S-adenosyl-L-methionine-dependent methyltransferases"/>
    <property type="match status" value="1"/>
</dbReference>
<reference evidence="3 4" key="2">
    <citation type="journal article" date="2014" name="PLoS ONE">
        <title>Evolution of mitochondria reconstructed from the energy metabolism of living bacteria.</title>
        <authorList>
            <person name="Degli Esposti M."/>
            <person name="Chouaia B."/>
            <person name="Comandatore F."/>
            <person name="Crotti E."/>
            <person name="Sassera D."/>
            <person name="Lievens P.M."/>
            <person name="Daffonchio D."/>
            <person name="Bandi C."/>
        </authorList>
    </citation>
    <scope>NUCLEOTIDE SEQUENCE [LARGE SCALE GENOMIC DNA]</scope>
    <source>
        <strain evidence="3 4">SF2.1</strain>
    </source>
</reference>
<gene>
    <name evidence="3" type="ORF">ASAP_2871</name>
</gene>
<feature type="region of interest" description="Disordered" evidence="1">
    <location>
        <begin position="1"/>
        <end position="31"/>
    </location>
</feature>